<comment type="subcellular location">
    <subcellularLocation>
        <location evidence="1">Membrane</location>
        <topology evidence="1">Multi-pass membrane protein</topology>
    </subcellularLocation>
</comment>
<feature type="compositionally biased region" description="Polar residues" evidence="5">
    <location>
        <begin position="554"/>
        <end position="563"/>
    </location>
</feature>
<reference evidence="8 10" key="2">
    <citation type="submission" date="2023-09" db="EMBL/GenBank/DDBJ databases">
        <title>Complete-Gapless Cercospora beticola genome.</title>
        <authorList>
            <person name="Wyatt N.A."/>
            <person name="Spanner R.E."/>
            <person name="Bolton M.D."/>
        </authorList>
    </citation>
    <scope>NUCLEOTIDE SEQUENCE [LARGE SCALE GENOMIC DNA]</scope>
    <source>
        <strain evidence="8">Cb09-40</strain>
    </source>
</reference>
<protein>
    <submittedName>
        <fullName evidence="7">Uncharacterized protein</fullName>
    </submittedName>
</protein>
<evidence type="ECO:0000313" key="10">
    <source>
        <dbReference type="Proteomes" id="UP001302367"/>
    </source>
</evidence>
<dbReference type="InterPro" id="IPR002523">
    <property type="entry name" value="MgTranspt_CorA/ZnTranspt_ZntB"/>
</dbReference>
<evidence type="ECO:0000313" key="7">
    <source>
        <dbReference type="EMBL" id="PIA95594.1"/>
    </source>
</evidence>
<evidence type="ECO:0000256" key="1">
    <source>
        <dbReference type="ARBA" id="ARBA00004141"/>
    </source>
</evidence>
<dbReference type="OrthoDB" id="3231000at2759"/>
<accession>A0A2G5HSS8</accession>
<organism evidence="7 9">
    <name type="scientific">Cercospora beticola</name>
    <name type="common">Sugarbeet leaf spot fungus</name>
    <dbReference type="NCBI Taxonomy" id="122368"/>
    <lineage>
        <taxon>Eukaryota</taxon>
        <taxon>Fungi</taxon>
        <taxon>Dikarya</taxon>
        <taxon>Ascomycota</taxon>
        <taxon>Pezizomycotina</taxon>
        <taxon>Dothideomycetes</taxon>
        <taxon>Dothideomycetidae</taxon>
        <taxon>Mycosphaerellales</taxon>
        <taxon>Mycosphaerellaceae</taxon>
        <taxon>Cercospora</taxon>
    </lineage>
</organism>
<name>A0A2G5HSS8_CERBT</name>
<dbReference type="Gene3D" id="1.20.58.340">
    <property type="entry name" value="Magnesium transport protein CorA, transmembrane region"/>
    <property type="match status" value="1"/>
</dbReference>
<dbReference type="SUPFAM" id="SSF144083">
    <property type="entry name" value="Magnesium transport protein CorA, transmembrane region"/>
    <property type="match status" value="1"/>
</dbReference>
<sequence length="563" mass="63226">MQGANLDELTNMPDHSRAQTNTSFPEEDVAPRTPEEYAKCVAAFALLRGLYHGEDYQHLGDFMMRPIGPRLHRPTSVNDENPALLRPPIIYRWSPNTELRRKHVKTVAEVSQEVDDLVGKHGSMLFLSGLQKPDWINAIGAGLDLDPRFFHDHLHIKPPIGARTLFSMPALPSANDSIVRLRYFTIGEHTALPSGTKLSRLRSMGSKAMEQYRRALNSEHNSKQGDSIVRLHYVHSLEYFSIMQQMTIAVHSTGNGFKGVAWIDSGHDLDQGPDGPWSNSAHSWRPRFLPTALHAPRIALEWQHCATLPQSTGLLMQTASHLCENYGRSLDDEILCQDAFYAISDLLQYAAASICQYLNLLDYTVRNATIHATSKAGNFDVSDLAYHRQSLDDVISVLKENLRAVQARGHPAWPQAAVGERLNEADRIAASLLVDYQELLSRAQTLAERCSSDMRNIMHQAAIAESQRSFVQAEKVGQLTWLAFLFVPLTFTTSFLGMNLEVFGQGTIPFWVWFTITPPLVMFAFFMPRLARQDWKGNKTARPAAKPDPHPGSQEAQQMRHSV</sequence>
<feature type="transmembrane region" description="Helical" evidence="6">
    <location>
        <begin position="479"/>
        <end position="498"/>
    </location>
</feature>
<evidence type="ECO:0000256" key="6">
    <source>
        <dbReference type="SAM" id="Phobius"/>
    </source>
</evidence>
<dbReference type="Proteomes" id="UP000230605">
    <property type="component" value="Chromosome 8"/>
</dbReference>
<feature type="region of interest" description="Disordered" evidence="5">
    <location>
        <begin position="1"/>
        <end position="32"/>
    </location>
</feature>
<dbReference type="GO" id="GO:0046873">
    <property type="term" value="F:metal ion transmembrane transporter activity"/>
    <property type="evidence" value="ECO:0007669"/>
    <property type="project" value="InterPro"/>
</dbReference>
<evidence type="ECO:0000256" key="5">
    <source>
        <dbReference type="SAM" id="MobiDB-lite"/>
    </source>
</evidence>
<evidence type="ECO:0000313" key="9">
    <source>
        <dbReference type="Proteomes" id="UP000230605"/>
    </source>
</evidence>
<evidence type="ECO:0000256" key="4">
    <source>
        <dbReference type="ARBA" id="ARBA00023136"/>
    </source>
</evidence>
<dbReference type="AlphaFoldDB" id="A0A2G5HSS8"/>
<dbReference type="Proteomes" id="UP001302367">
    <property type="component" value="Chromosome 8"/>
</dbReference>
<feature type="region of interest" description="Disordered" evidence="5">
    <location>
        <begin position="537"/>
        <end position="563"/>
    </location>
</feature>
<keyword evidence="10" id="KW-1185">Reference proteome</keyword>
<keyword evidence="2 6" id="KW-0812">Transmembrane</keyword>
<reference evidence="7 9" key="1">
    <citation type="submission" date="2015-10" db="EMBL/GenBank/DDBJ databases">
        <title>The cercosporin biosynthetic gene cluster was horizontally transferred to several fungal lineages and shown to be expanded in Cercospora beticola based on microsynteny with recipient genomes.</title>
        <authorList>
            <person name="De Jonge R."/>
            <person name="Ebert M.K."/>
            <person name="Suttle J.C."/>
            <person name="Jurick Ii W.M."/>
            <person name="Secor G.A."/>
            <person name="Thomma B.P."/>
            <person name="Van De Peer Y."/>
            <person name="Bolton M.D."/>
        </authorList>
    </citation>
    <scope>NUCLEOTIDE SEQUENCE [LARGE SCALE GENOMIC DNA]</scope>
    <source>
        <strain evidence="7 9">09-40</strain>
    </source>
</reference>
<gene>
    <name evidence="7" type="ORF">CB0940_10840</name>
    <name evidence="8" type="ORF">RHO25_012233</name>
</gene>
<evidence type="ECO:0000256" key="3">
    <source>
        <dbReference type="ARBA" id="ARBA00022989"/>
    </source>
</evidence>
<feature type="transmembrane region" description="Helical" evidence="6">
    <location>
        <begin position="510"/>
        <end position="527"/>
    </location>
</feature>
<evidence type="ECO:0000313" key="8">
    <source>
        <dbReference type="EMBL" id="WPB07572.1"/>
    </source>
</evidence>
<keyword evidence="3 6" id="KW-1133">Transmembrane helix</keyword>
<dbReference type="EMBL" id="CP134191">
    <property type="protein sequence ID" value="WPB07572.1"/>
    <property type="molecule type" value="Genomic_DNA"/>
</dbReference>
<dbReference type="Pfam" id="PF01544">
    <property type="entry name" value="CorA"/>
    <property type="match status" value="1"/>
</dbReference>
<dbReference type="InterPro" id="IPR045863">
    <property type="entry name" value="CorA_TM1_TM2"/>
</dbReference>
<keyword evidence="4 6" id="KW-0472">Membrane</keyword>
<dbReference type="GO" id="GO:0016020">
    <property type="term" value="C:membrane"/>
    <property type="evidence" value="ECO:0007669"/>
    <property type="project" value="UniProtKB-SubCell"/>
</dbReference>
<evidence type="ECO:0000256" key="2">
    <source>
        <dbReference type="ARBA" id="ARBA00022692"/>
    </source>
</evidence>
<proteinExistence type="predicted"/>
<dbReference type="EMBL" id="LKMD01000103">
    <property type="protein sequence ID" value="PIA95594.1"/>
    <property type="molecule type" value="Genomic_DNA"/>
</dbReference>